<dbReference type="EMBL" id="JAQIZT010000001">
    <property type="protein sequence ID" value="KAJ7011310.1"/>
    <property type="molecule type" value="Genomic_DNA"/>
</dbReference>
<reference evidence="2 3" key="1">
    <citation type="journal article" date="2023" name="Mol. Ecol. Resour.">
        <title>Chromosome-level genome assembly of a triploid poplar Populus alba 'Berolinensis'.</title>
        <authorList>
            <person name="Chen S."/>
            <person name="Yu Y."/>
            <person name="Wang X."/>
            <person name="Wang S."/>
            <person name="Zhang T."/>
            <person name="Zhou Y."/>
            <person name="He R."/>
            <person name="Meng N."/>
            <person name="Wang Y."/>
            <person name="Liu W."/>
            <person name="Liu Z."/>
            <person name="Liu J."/>
            <person name="Guo Q."/>
            <person name="Huang H."/>
            <person name="Sederoff R.R."/>
            <person name="Wang G."/>
            <person name="Qu G."/>
            <person name="Chen S."/>
        </authorList>
    </citation>
    <scope>NUCLEOTIDE SEQUENCE [LARGE SCALE GENOMIC DNA]</scope>
    <source>
        <strain evidence="2">SC-2020</strain>
    </source>
</reference>
<feature type="region of interest" description="Disordered" evidence="1">
    <location>
        <begin position="1"/>
        <end position="25"/>
    </location>
</feature>
<evidence type="ECO:0000256" key="1">
    <source>
        <dbReference type="SAM" id="MobiDB-lite"/>
    </source>
</evidence>
<keyword evidence="3" id="KW-1185">Reference proteome</keyword>
<organism evidence="2 3">
    <name type="scientific">Populus alba x Populus x berolinensis</name>
    <dbReference type="NCBI Taxonomy" id="444605"/>
    <lineage>
        <taxon>Eukaryota</taxon>
        <taxon>Viridiplantae</taxon>
        <taxon>Streptophyta</taxon>
        <taxon>Embryophyta</taxon>
        <taxon>Tracheophyta</taxon>
        <taxon>Spermatophyta</taxon>
        <taxon>Magnoliopsida</taxon>
        <taxon>eudicotyledons</taxon>
        <taxon>Gunneridae</taxon>
        <taxon>Pentapetalae</taxon>
        <taxon>rosids</taxon>
        <taxon>fabids</taxon>
        <taxon>Malpighiales</taxon>
        <taxon>Salicaceae</taxon>
        <taxon>Saliceae</taxon>
        <taxon>Populus</taxon>
    </lineage>
</organism>
<name>A0AAD6RLQ9_9ROSI</name>
<evidence type="ECO:0000313" key="2">
    <source>
        <dbReference type="EMBL" id="KAJ7011310.1"/>
    </source>
</evidence>
<evidence type="ECO:0000313" key="3">
    <source>
        <dbReference type="Proteomes" id="UP001164929"/>
    </source>
</evidence>
<sequence>MTGQPPEVGLGGGGASVREGAGECEVRTMRQTSRQSYVGVGDGVVAASAFGVVLCVHL</sequence>
<gene>
    <name evidence="2" type="ORF">NC653_001673</name>
</gene>
<proteinExistence type="predicted"/>
<accession>A0AAD6RLQ9</accession>
<comment type="caution">
    <text evidence="2">The sequence shown here is derived from an EMBL/GenBank/DDBJ whole genome shotgun (WGS) entry which is preliminary data.</text>
</comment>
<dbReference type="AlphaFoldDB" id="A0AAD6RLQ9"/>
<protein>
    <submittedName>
        <fullName evidence="2">Uncharacterized protein</fullName>
    </submittedName>
</protein>
<dbReference type="Proteomes" id="UP001164929">
    <property type="component" value="Chromosome 1"/>
</dbReference>